<evidence type="ECO:0000256" key="2">
    <source>
        <dbReference type="ARBA" id="ARBA00004395"/>
    </source>
</evidence>
<dbReference type="InterPro" id="IPR036865">
    <property type="entry name" value="CRAL-TRIO_dom_sf"/>
</dbReference>
<keyword evidence="9" id="KW-0812">Transmembrane</keyword>
<dbReference type="SUPFAM" id="SSF52087">
    <property type="entry name" value="CRAL/TRIO domain"/>
    <property type="match status" value="2"/>
</dbReference>
<reference evidence="11 12" key="1">
    <citation type="journal article" date="2019" name="G3 (Bethesda)">
        <title>Sequencing of a Wild Apple (Malus baccata) Genome Unravels the Differences Between Cultivated and Wild Apple Species Regarding Disease Resistance and Cold Tolerance.</title>
        <authorList>
            <person name="Chen X."/>
        </authorList>
    </citation>
    <scope>NUCLEOTIDE SEQUENCE [LARGE SCALE GENOMIC DNA]</scope>
    <source>
        <strain evidence="12">cv. Shandingzi</strain>
        <tissue evidence="11">Leaves</tissue>
    </source>
</reference>
<evidence type="ECO:0000313" key="12">
    <source>
        <dbReference type="Proteomes" id="UP000315295"/>
    </source>
</evidence>
<keyword evidence="4" id="KW-0653">Protein transport</keyword>
<feature type="domain" description="CRAL-TRIO" evidence="10">
    <location>
        <begin position="164"/>
        <end position="338"/>
    </location>
</feature>
<accession>A0A540MKP3</accession>
<dbReference type="SMART" id="SM01100">
    <property type="entry name" value="CRAL_TRIO_N"/>
    <property type="match status" value="1"/>
</dbReference>
<evidence type="ECO:0000256" key="4">
    <source>
        <dbReference type="ARBA" id="ARBA00022927"/>
    </source>
</evidence>
<dbReference type="CDD" id="cd00170">
    <property type="entry name" value="SEC14"/>
    <property type="match status" value="2"/>
</dbReference>
<evidence type="ECO:0000313" key="11">
    <source>
        <dbReference type="EMBL" id="TQD99350.1"/>
    </source>
</evidence>
<dbReference type="Pfam" id="PF03765">
    <property type="entry name" value="CRAL_TRIO_N"/>
    <property type="match status" value="1"/>
</dbReference>
<sequence length="978" mass="108967">MATQANKAACFAKSYYFRNVFGQVNTVFLTSNTMSGPLPVSDAEISEEDRKTKVGSLKKKAMNASVRFRNSFSTRGRTSSSKVLSIDIQDVHDLEEIQAVDSLRQALILEELLPFKHDDYHKMLRFLKARKFDVDKTKKMWSDMLEWRKAFGADTIMEDFYFKELDEVLQYYPQGHHGIDKEGRPVYIERIGLVDATKLMQATTMDRYLKYHVQEFERTFAVKFPACSIAAKKNIDQSTTILDVQGVGFKNFNKAARELITRLQKIDGDNYPETLNRMFIINAGSGFRMLWNSVKSFLDPKTTAKINVLGNKYQSKLLEIIDASELPKFLGGTCTCSDQGGCMRSDKGPWKQPEIVKMVQNGIHKCSRKPGLQGLGAALNIGPSTPKLNHALSRFHEEVSLAKTREASFRRKDSASMAGKSVDSIWPMATGNVKFALSNAKSSKNLAGDCFTRNNACKLPEGFGSQIMAAILTFLMGIVAMVRLTRSMPKRLTDSTFYSSTVCDGDTMVKCQGSSHAAISGSDLMTVMKRMAELEERMTVLNMKPATVPAQKEEILNTALGRVGALEKELMATKQGFKNFNKAARELITRLQKIDGDNYPETLNRMFIINAGSGFRMLWNSVKSFLDPKTTAKINVLGNKYQSKLLEIIDASELPKFLGGTCTCSDQGGCMRSDKGPWKQPEIVKMVQNGIHKCSRKPGLQGLGAALNIGPSTPKLNHALSRFHEEVSLAKTREASFRRKDSASMAGKSVDSIWPMATGNVKFALSNAKSSKNLAGDCFTRNNACKLPEGFGSQIMAAILTFLMGIVAMVRLTRSMPKRLTDSTFYSSTVCDGDTMVKCQGSSHAAISGSDLMTVMKRMAELEERMTVLNMKPATVPAQKEEILNTALGRVGALEKELMATKQALEESLTRQEELLCSLDKKKKRKNNMKKKMGLLMRVPPSKISKTQQRNRPGSYRISTWLRRLLERWGRAAEEVCV</sequence>
<evidence type="ECO:0000256" key="6">
    <source>
        <dbReference type="ARBA" id="ARBA00023054"/>
    </source>
</evidence>
<name>A0A540MKP3_MALBA</name>
<comment type="subcellular location">
    <subcellularLocation>
        <location evidence="1">Cell membrane</location>
        <topology evidence="1">Peripheral membrane protein</topology>
    </subcellularLocation>
    <subcellularLocation>
        <location evidence="2">Golgi apparatus membrane</location>
        <topology evidence="2">Peripheral membrane protein</topology>
    </subcellularLocation>
</comment>
<proteinExistence type="inferred from homology"/>
<dbReference type="EMBL" id="VIEB01000237">
    <property type="protein sequence ID" value="TQD99350.1"/>
    <property type="molecule type" value="Genomic_DNA"/>
</dbReference>
<dbReference type="Gene3D" id="3.40.525.10">
    <property type="entry name" value="CRAL-TRIO lipid binding domain"/>
    <property type="match status" value="2"/>
</dbReference>
<dbReference type="Proteomes" id="UP000315295">
    <property type="component" value="Unassembled WGS sequence"/>
</dbReference>
<comment type="similarity">
    <text evidence="7">Belongs to the SFH family.</text>
</comment>
<keyword evidence="9" id="KW-1133">Transmembrane helix</keyword>
<dbReference type="Pfam" id="PF00650">
    <property type="entry name" value="CRAL_TRIO"/>
    <property type="match status" value="2"/>
</dbReference>
<comment type="caution">
    <text evidence="11">The sequence shown here is derived from an EMBL/GenBank/DDBJ whole genome shotgun (WGS) entry which is preliminary data.</text>
</comment>
<keyword evidence="6 8" id="KW-0175">Coiled coil</keyword>
<evidence type="ECO:0000259" key="10">
    <source>
        <dbReference type="PROSITE" id="PS50191"/>
    </source>
</evidence>
<dbReference type="InterPro" id="IPR051026">
    <property type="entry name" value="PI/PC_transfer"/>
</dbReference>
<feature type="coiled-coil region" evidence="8">
    <location>
        <begin position="852"/>
        <end position="932"/>
    </location>
</feature>
<gene>
    <name evidence="11" type="ORF">C1H46_015008</name>
</gene>
<dbReference type="InterPro" id="IPR036273">
    <property type="entry name" value="CRAL/TRIO_N_dom_sf"/>
</dbReference>
<dbReference type="Gene3D" id="1.10.8.20">
    <property type="entry name" value="N-terminal domain of phosphatidylinositol transfer protein sec14p"/>
    <property type="match status" value="1"/>
</dbReference>
<dbReference type="SUPFAM" id="SSF46938">
    <property type="entry name" value="CRAL/TRIO N-terminal domain"/>
    <property type="match status" value="1"/>
</dbReference>
<evidence type="ECO:0000256" key="7">
    <source>
        <dbReference type="ARBA" id="ARBA00038020"/>
    </source>
</evidence>
<dbReference type="GO" id="GO:0005886">
    <property type="term" value="C:plasma membrane"/>
    <property type="evidence" value="ECO:0007669"/>
    <property type="project" value="UniProtKB-SubCell"/>
</dbReference>
<evidence type="ECO:0000256" key="3">
    <source>
        <dbReference type="ARBA" id="ARBA00022448"/>
    </source>
</evidence>
<dbReference type="AlphaFoldDB" id="A0A540MKP3"/>
<keyword evidence="5" id="KW-0333">Golgi apparatus</keyword>
<dbReference type="PROSITE" id="PS50191">
    <property type="entry name" value="CRAL_TRIO"/>
    <property type="match status" value="2"/>
</dbReference>
<evidence type="ECO:0000256" key="8">
    <source>
        <dbReference type="SAM" id="Coils"/>
    </source>
</evidence>
<protein>
    <recommendedName>
        <fullName evidence="10">CRAL-TRIO domain-containing protein</fullName>
    </recommendedName>
</protein>
<dbReference type="PANTHER" id="PTHR45657:SF29">
    <property type="entry name" value="PHOSPHATIDYLINOSITOL_PHOSPHATIDYLCHOLINE TRANSFER PROTEIN SFH12"/>
    <property type="match status" value="1"/>
</dbReference>
<organism evidence="11 12">
    <name type="scientific">Malus baccata</name>
    <name type="common">Siberian crab apple</name>
    <name type="synonym">Pyrus baccata</name>
    <dbReference type="NCBI Taxonomy" id="106549"/>
    <lineage>
        <taxon>Eukaryota</taxon>
        <taxon>Viridiplantae</taxon>
        <taxon>Streptophyta</taxon>
        <taxon>Embryophyta</taxon>
        <taxon>Tracheophyta</taxon>
        <taxon>Spermatophyta</taxon>
        <taxon>Magnoliopsida</taxon>
        <taxon>eudicotyledons</taxon>
        <taxon>Gunneridae</taxon>
        <taxon>Pentapetalae</taxon>
        <taxon>rosids</taxon>
        <taxon>fabids</taxon>
        <taxon>Rosales</taxon>
        <taxon>Rosaceae</taxon>
        <taxon>Amygdaloideae</taxon>
        <taxon>Maleae</taxon>
        <taxon>Malus</taxon>
    </lineage>
</organism>
<feature type="domain" description="CRAL-TRIO" evidence="10">
    <location>
        <begin position="585"/>
        <end position="666"/>
    </location>
</feature>
<dbReference type="GO" id="GO:0015031">
    <property type="term" value="P:protein transport"/>
    <property type="evidence" value="ECO:0007669"/>
    <property type="project" value="UniProtKB-KW"/>
</dbReference>
<dbReference type="FunFam" id="3.40.525.10:FF:000011">
    <property type="entry name" value="SEC14 cytosolic factor"/>
    <property type="match status" value="1"/>
</dbReference>
<evidence type="ECO:0000256" key="1">
    <source>
        <dbReference type="ARBA" id="ARBA00004202"/>
    </source>
</evidence>
<dbReference type="InterPro" id="IPR001251">
    <property type="entry name" value="CRAL-TRIO_dom"/>
</dbReference>
<evidence type="ECO:0000256" key="5">
    <source>
        <dbReference type="ARBA" id="ARBA00023034"/>
    </source>
</evidence>
<dbReference type="PANTHER" id="PTHR45657">
    <property type="entry name" value="CRAL-TRIO DOMAIN-CONTAINING PROTEIN YKL091C-RELATED"/>
    <property type="match status" value="1"/>
</dbReference>
<dbReference type="SMART" id="SM00516">
    <property type="entry name" value="SEC14"/>
    <property type="match status" value="2"/>
</dbReference>
<dbReference type="GO" id="GO:0000139">
    <property type="term" value="C:Golgi membrane"/>
    <property type="evidence" value="ECO:0007669"/>
    <property type="project" value="UniProtKB-SubCell"/>
</dbReference>
<keyword evidence="12" id="KW-1185">Reference proteome</keyword>
<keyword evidence="3" id="KW-0813">Transport</keyword>
<evidence type="ECO:0000256" key="9">
    <source>
        <dbReference type="SAM" id="Phobius"/>
    </source>
</evidence>
<dbReference type="InterPro" id="IPR011074">
    <property type="entry name" value="CRAL/TRIO_N_dom"/>
</dbReference>
<keyword evidence="9" id="KW-0472">Membrane</keyword>
<feature type="transmembrane region" description="Helical" evidence="9">
    <location>
        <begin position="791"/>
        <end position="810"/>
    </location>
</feature>
<feature type="transmembrane region" description="Helical" evidence="9">
    <location>
        <begin position="463"/>
        <end position="482"/>
    </location>
</feature>